<evidence type="ECO:0000256" key="1">
    <source>
        <dbReference type="SAM" id="Phobius"/>
    </source>
</evidence>
<dbReference type="Pfam" id="PF18153">
    <property type="entry name" value="Cap15_CD_rec"/>
    <property type="match status" value="1"/>
</dbReference>
<organism evidence="3 4">
    <name type="scientific">Paractinoplanes ovalisporus</name>
    <dbReference type="NCBI Taxonomy" id="2810368"/>
    <lineage>
        <taxon>Bacteria</taxon>
        <taxon>Bacillati</taxon>
        <taxon>Actinomycetota</taxon>
        <taxon>Actinomycetes</taxon>
        <taxon>Micromonosporales</taxon>
        <taxon>Micromonosporaceae</taxon>
        <taxon>Paractinoplanes</taxon>
    </lineage>
</organism>
<comment type="caution">
    <text evidence="3">The sequence shown here is derived from an EMBL/GenBank/DDBJ whole genome shotgun (WGS) entry which is preliminary data.</text>
</comment>
<evidence type="ECO:0000259" key="2">
    <source>
        <dbReference type="Pfam" id="PF18153"/>
    </source>
</evidence>
<gene>
    <name evidence="3" type="ORF">JIG36_36180</name>
</gene>
<feature type="transmembrane region" description="Helical" evidence="1">
    <location>
        <begin position="40"/>
        <end position="59"/>
    </location>
</feature>
<dbReference type="RefSeq" id="WP_203380939.1">
    <property type="nucleotide sequence ID" value="NZ_JAENHP010000017.1"/>
</dbReference>
<accession>A0ABS2AM67</accession>
<evidence type="ECO:0000313" key="3">
    <source>
        <dbReference type="EMBL" id="MBM2620952.1"/>
    </source>
</evidence>
<reference evidence="3 4" key="1">
    <citation type="submission" date="2021-01" db="EMBL/GenBank/DDBJ databases">
        <title>Actinoplanes sp. nov. LDG1-06 isolated from lichen.</title>
        <authorList>
            <person name="Saeng-In P."/>
            <person name="Phongsopitanun W."/>
            <person name="Kanchanasin P."/>
            <person name="Yuki M."/>
            <person name="Kudo T."/>
            <person name="Ohkuma M."/>
            <person name="Tanasupawat S."/>
        </authorList>
    </citation>
    <scope>NUCLEOTIDE SEQUENCE [LARGE SCALE GENOMIC DNA]</scope>
    <source>
        <strain evidence="3 4">LDG1-06</strain>
    </source>
</reference>
<protein>
    <recommendedName>
        <fullName evidence="2">CD-NTase-associated protein 15 domain-containing protein</fullName>
    </recommendedName>
</protein>
<evidence type="ECO:0000313" key="4">
    <source>
        <dbReference type="Proteomes" id="UP000632138"/>
    </source>
</evidence>
<dbReference type="EMBL" id="JAENHP010000017">
    <property type="protein sequence ID" value="MBM2620952.1"/>
    <property type="molecule type" value="Genomic_DNA"/>
</dbReference>
<sequence length="195" mass="21515">MHLYSSTDSRISAYGIIALIAVLTAIAADSVTDALDIGPGWLFSAPTVAAAYGLLYRLIDSTAWRWIWLRRLGFIKTPVVEGVYEGQLVSSYNNTMLPIKICIDQSWTNITIRFEVLGTRTSSSYSIAANLSTEGHLHARLTYTYRNAVQPGIADPDMNDQEGTAEVVIDTASGEMRGRYFNSRGRKGTLTLTRQ</sequence>
<dbReference type="Proteomes" id="UP000632138">
    <property type="component" value="Unassembled WGS sequence"/>
</dbReference>
<proteinExistence type="predicted"/>
<keyword evidence="1" id="KW-0472">Membrane</keyword>
<feature type="transmembrane region" description="Helical" evidence="1">
    <location>
        <begin position="12"/>
        <end position="28"/>
    </location>
</feature>
<name>A0ABS2AM67_9ACTN</name>
<keyword evidence="1" id="KW-1133">Transmembrane helix</keyword>
<keyword evidence="4" id="KW-1185">Reference proteome</keyword>
<feature type="domain" description="CD-NTase-associated protein 15" evidence="2">
    <location>
        <begin position="76"/>
        <end position="194"/>
    </location>
</feature>
<keyword evidence="1" id="KW-0812">Transmembrane</keyword>
<dbReference type="InterPro" id="IPR041208">
    <property type="entry name" value="Cap15"/>
</dbReference>